<organism evidence="1 2">
    <name type="scientific">Champsocephalus gunnari</name>
    <name type="common">Mackerel icefish</name>
    <dbReference type="NCBI Taxonomy" id="52237"/>
    <lineage>
        <taxon>Eukaryota</taxon>
        <taxon>Metazoa</taxon>
        <taxon>Chordata</taxon>
        <taxon>Craniata</taxon>
        <taxon>Vertebrata</taxon>
        <taxon>Euteleostomi</taxon>
        <taxon>Actinopterygii</taxon>
        <taxon>Neopterygii</taxon>
        <taxon>Teleostei</taxon>
        <taxon>Neoteleostei</taxon>
        <taxon>Acanthomorphata</taxon>
        <taxon>Eupercaria</taxon>
        <taxon>Perciformes</taxon>
        <taxon>Notothenioidei</taxon>
        <taxon>Channichthyidae</taxon>
        <taxon>Champsocephalus</taxon>
    </lineage>
</organism>
<evidence type="ECO:0000313" key="2">
    <source>
        <dbReference type="Proteomes" id="UP001331515"/>
    </source>
</evidence>
<reference evidence="1 2" key="1">
    <citation type="journal article" date="2023" name="Mol. Biol. Evol.">
        <title>Genomics of Secondarily Temperate Adaptation in the Only Non-Antarctic Icefish.</title>
        <authorList>
            <person name="Rivera-Colon A.G."/>
            <person name="Rayamajhi N."/>
            <person name="Minhas B.F."/>
            <person name="Madrigal G."/>
            <person name="Bilyk K.T."/>
            <person name="Yoon V."/>
            <person name="Hune M."/>
            <person name="Gregory S."/>
            <person name="Cheng C.H.C."/>
            <person name="Catchen J.M."/>
        </authorList>
    </citation>
    <scope>NUCLEOTIDE SEQUENCE [LARGE SCALE GENOMIC DNA]</scope>
    <source>
        <tissue evidence="1">White muscle</tissue>
    </source>
</reference>
<accession>A0AAN8H5M1</accession>
<keyword evidence="2" id="KW-1185">Reference proteome</keyword>
<sequence length="74" mass="7937">MLDICVFCHFKDTDRRALLHDTTYHEAHAQLTGFHLPSAGHGGPGATPTRPLTTSCSRSLLGDLGSNCEGGVMR</sequence>
<comment type="caution">
    <text evidence="1">The sequence shown here is derived from an EMBL/GenBank/DDBJ whole genome shotgun (WGS) entry which is preliminary data.</text>
</comment>
<dbReference type="EMBL" id="JAURVH010001531">
    <property type="protein sequence ID" value="KAK5902992.1"/>
    <property type="molecule type" value="Genomic_DNA"/>
</dbReference>
<dbReference type="AlphaFoldDB" id="A0AAN8H5M1"/>
<protein>
    <submittedName>
        <fullName evidence="1">Uncharacterized protein</fullName>
    </submittedName>
</protein>
<evidence type="ECO:0000313" key="1">
    <source>
        <dbReference type="EMBL" id="KAK5902992.1"/>
    </source>
</evidence>
<name>A0AAN8H5M1_CHAGU</name>
<proteinExistence type="predicted"/>
<gene>
    <name evidence="1" type="ORF">CgunFtcFv8_006810</name>
</gene>
<dbReference type="Proteomes" id="UP001331515">
    <property type="component" value="Unassembled WGS sequence"/>
</dbReference>